<feature type="non-terminal residue" evidence="3">
    <location>
        <position position="1"/>
    </location>
</feature>
<dbReference type="AlphaFoldDB" id="A0A381XHU7"/>
<accession>A0A381XHU7</accession>
<dbReference type="GO" id="GO:0006402">
    <property type="term" value="P:mRNA catabolic process"/>
    <property type="evidence" value="ECO:0007669"/>
    <property type="project" value="TreeGrafter"/>
</dbReference>
<dbReference type="Pfam" id="PF00773">
    <property type="entry name" value="RNB"/>
    <property type="match status" value="1"/>
</dbReference>
<gene>
    <name evidence="3" type="ORF">METZ01_LOCUS116601</name>
</gene>
<sequence>VVTSRQMGAINDLACKGSYAQASRSISVMGEIVLANLGRHLTLCELIGKTPDTKRAVLRIGRNKEAKISPDKIVSRTGINITSSEDIVSFSNKCNQIASSLNISEAWELLLDEERVLTADEIADSCIAHHVYPEHIVAVHLIISSDPMYFEQDKHGFRARSSSQVKEILISRERLAKIEQDETDLLTSLEKGLIPESLTQHQMESLDHIREFAIHGDDYKRSIRAQELLKRSATGKVSQLQRHSFEILVKAGVLAEDEPLEVERAGISTAFSNPVMEEIKNSIHQNDLMMNLTAIPTFTIDDDGTLDRDDAFSLENGSLWIHVTDMTELVSEGGDIDKEASKRMATLYMPDDV</sequence>
<organism evidence="3">
    <name type="scientific">marine metagenome</name>
    <dbReference type="NCBI Taxonomy" id="408172"/>
    <lineage>
        <taxon>unclassified sequences</taxon>
        <taxon>metagenomes</taxon>
        <taxon>ecological metagenomes</taxon>
    </lineage>
</organism>
<dbReference type="PANTHER" id="PTHR23355:SF9">
    <property type="entry name" value="DIS3-LIKE EXONUCLEASE 2"/>
    <property type="match status" value="1"/>
</dbReference>
<dbReference type="InterPro" id="IPR050180">
    <property type="entry name" value="RNR_Ribonuclease"/>
</dbReference>
<evidence type="ECO:0000313" key="3">
    <source>
        <dbReference type="EMBL" id="SVA63747.1"/>
    </source>
</evidence>
<dbReference type="InterPro" id="IPR012340">
    <property type="entry name" value="NA-bd_OB-fold"/>
</dbReference>
<dbReference type="InterPro" id="IPR057324">
    <property type="entry name" value="WH_RNase_II"/>
</dbReference>
<dbReference type="EMBL" id="UINC01015068">
    <property type="protein sequence ID" value="SVA63747.1"/>
    <property type="molecule type" value="Genomic_DNA"/>
</dbReference>
<dbReference type="GO" id="GO:0004540">
    <property type="term" value="F:RNA nuclease activity"/>
    <property type="evidence" value="ECO:0007669"/>
    <property type="project" value="InterPro"/>
</dbReference>
<feature type="domain" description="RNB" evidence="1">
    <location>
        <begin position="291"/>
        <end position="353"/>
    </location>
</feature>
<evidence type="ECO:0000259" key="1">
    <source>
        <dbReference type="Pfam" id="PF00773"/>
    </source>
</evidence>
<reference evidence="3" key="1">
    <citation type="submission" date="2018-05" db="EMBL/GenBank/DDBJ databases">
        <authorList>
            <person name="Lanie J.A."/>
            <person name="Ng W.-L."/>
            <person name="Kazmierczak K.M."/>
            <person name="Andrzejewski T.M."/>
            <person name="Davidsen T.M."/>
            <person name="Wayne K.J."/>
            <person name="Tettelin H."/>
            <person name="Glass J.I."/>
            <person name="Rusch D."/>
            <person name="Podicherti R."/>
            <person name="Tsui H.-C.T."/>
            <person name="Winkler M.E."/>
        </authorList>
    </citation>
    <scope>NUCLEOTIDE SEQUENCE</scope>
</reference>
<dbReference type="GO" id="GO:0003723">
    <property type="term" value="F:RNA binding"/>
    <property type="evidence" value="ECO:0007669"/>
    <property type="project" value="InterPro"/>
</dbReference>
<feature type="non-terminal residue" evidence="3">
    <location>
        <position position="353"/>
    </location>
</feature>
<protein>
    <submittedName>
        <fullName evidence="3">Uncharacterized protein</fullName>
    </submittedName>
</protein>
<name>A0A381XHU7_9ZZZZ</name>
<proteinExistence type="predicted"/>
<evidence type="ECO:0000259" key="2">
    <source>
        <dbReference type="Pfam" id="PF25255"/>
    </source>
</evidence>
<dbReference type="InterPro" id="IPR001900">
    <property type="entry name" value="RNase_II/R"/>
</dbReference>
<feature type="domain" description="Ribonuclease II winged helix" evidence="2">
    <location>
        <begin position="90"/>
        <end position="164"/>
    </location>
</feature>
<dbReference type="SUPFAM" id="SSF50249">
    <property type="entry name" value="Nucleic acid-binding proteins"/>
    <property type="match status" value="1"/>
</dbReference>
<dbReference type="PANTHER" id="PTHR23355">
    <property type="entry name" value="RIBONUCLEASE"/>
    <property type="match status" value="1"/>
</dbReference>
<dbReference type="Pfam" id="PF25255">
    <property type="entry name" value="WHD_RNase_II"/>
    <property type="match status" value="1"/>
</dbReference>